<keyword evidence="2" id="KW-1133">Transmembrane helix</keyword>
<sequence length="148" mass="16505">MRLFIVAAFGASLLLVVALMILGCYELRKRARRTRRRSNSDDVERDKDDLPDFSKVAVHLPESPRSTFSISSDPFRRSLRSAFSWDRSVTPQPLRLEPDARKPASPSKVLHKKPPPVSTSVRTGPIAAPLPSPSYRSPLSQRPQQGSS</sequence>
<evidence type="ECO:0000256" key="1">
    <source>
        <dbReference type="SAM" id="MobiDB-lite"/>
    </source>
</evidence>
<feature type="non-terminal residue" evidence="3">
    <location>
        <position position="148"/>
    </location>
</feature>
<feature type="region of interest" description="Disordered" evidence="1">
    <location>
        <begin position="33"/>
        <end position="54"/>
    </location>
</feature>
<name>D8PUY6_SCHCM</name>
<feature type="compositionally biased region" description="Low complexity" evidence="1">
    <location>
        <begin position="133"/>
        <end position="148"/>
    </location>
</feature>
<dbReference type="InParanoid" id="D8PUY6"/>
<gene>
    <name evidence="3" type="ORF">SCHCODRAFT_105018</name>
</gene>
<feature type="compositionally biased region" description="Basic and acidic residues" evidence="1">
    <location>
        <begin position="38"/>
        <end position="52"/>
    </location>
</feature>
<proteinExistence type="predicted"/>
<dbReference type="HOGENOM" id="CLU_1759863_0_0_1"/>
<organism evidence="4">
    <name type="scientific">Schizophyllum commune (strain H4-8 / FGSC 9210)</name>
    <name type="common">Split gill fungus</name>
    <dbReference type="NCBI Taxonomy" id="578458"/>
    <lineage>
        <taxon>Eukaryota</taxon>
        <taxon>Fungi</taxon>
        <taxon>Dikarya</taxon>
        <taxon>Basidiomycota</taxon>
        <taxon>Agaricomycotina</taxon>
        <taxon>Agaricomycetes</taxon>
        <taxon>Agaricomycetidae</taxon>
        <taxon>Agaricales</taxon>
        <taxon>Schizophyllaceae</taxon>
        <taxon>Schizophyllum</taxon>
    </lineage>
</organism>
<protein>
    <submittedName>
        <fullName evidence="3">Uncharacterized protein</fullName>
    </submittedName>
</protein>
<dbReference type="RefSeq" id="XP_003035677.1">
    <property type="nucleotide sequence ID" value="XM_003035631.1"/>
</dbReference>
<evidence type="ECO:0000313" key="4">
    <source>
        <dbReference type="Proteomes" id="UP000007431"/>
    </source>
</evidence>
<keyword evidence="2" id="KW-0812">Transmembrane</keyword>
<dbReference type="OrthoDB" id="10323185at2759"/>
<feature type="transmembrane region" description="Helical" evidence="2">
    <location>
        <begin position="6"/>
        <end position="27"/>
    </location>
</feature>
<feature type="region of interest" description="Disordered" evidence="1">
    <location>
        <begin position="92"/>
        <end position="148"/>
    </location>
</feature>
<dbReference type="PROSITE" id="PS51257">
    <property type="entry name" value="PROKAR_LIPOPROTEIN"/>
    <property type="match status" value="1"/>
</dbReference>
<dbReference type="Proteomes" id="UP000007431">
    <property type="component" value="Unassembled WGS sequence"/>
</dbReference>
<dbReference type="KEGG" id="scm:SCHCO_02608254"/>
<dbReference type="AlphaFoldDB" id="D8PUY6"/>
<evidence type="ECO:0000256" key="2">
    <source>
        <dbReference type="SAM" id="Phobius"/>
    </source>
</evidence>
<accession>D8PUY6</accession>
<evidence type="ECO:0000313" key="3">
    <source>
        <dbReference type="EMBL" id="EFJ00775.1"/>
    </source>
</evidence>
<dbReference type="VEuPathDB" id="FungiDB:SCHCODRAFT_02608254"/>
<reference evidence="3 4" key="1">
    <citation type="journal article" date="2010" name="Nat. Biotechnol.">
        <title>Genome sequence of the model mushroom Schizophyllum commune.</title>
        <authorList>
            <person name="Ohm R.A."/>
            <person name="de Jong J.F."/>
            <person name="Lugones L.G."/>
            <person name="Aerts A."/>
            <person name="Kothe E."/>
            <person name="Stajich J.E."/>
            <person name="de Vries R.P."/>
            <person name="Record E."/>
            <person name="Levasseur A."/>
            <person name="Baker S.E."/>
            <person name="Bartholomew K.A."/>
            <person name="Coutinho P.M."/>
            <person name="Erdmann S."/>
            <person name="Fowler T.J."/>
            <person name="Gathman A.C."/>
            <person name="Lombard V."/>
            <person name="Henrissat B."/>
            <person name="Knabe N."/>
            <person name="Kuees U."/>
            <person name="Lilly W.W."/>
            <person name="Lindquist E."/>
            <person name="Lucas S."/>
            <person name="Magnuson J.K."/>
            <person name="Piumi F."/>
            <person name="Raudaskoski M."/>
            <person name="Salamov A."/>
            <person name="Schmutz J."/>
            <person name="Schwarze F.W.M.R."/>
            <person name="vanKuyk P.A."/>
            <person name="Horton J.S."/>
            <person name="Grigoriev I.V."/>
            <person name="Woesten H.A.B."/>
        </authorList>
    </citation>
    <scope>NUCLEOTIDE SEQUENCE [LARGE SCALE GENOMIC DNA]</scope>
    <source>
        <strain evidence="4">H4-8 / FGSC 9210</strain>
    </source>
</reference>
<keyword evidence="4" id="KW-1185">Reference proteome</keyword>
<dbReference type="EMBL" id="GL377303">
    <property type="protein sequence ID" value="EFJ00775.1"/>
    <property type="molecule type" value="Genomic_DNA"/>
</dbReference>
<keyword evidence="2" id="KW-0472">Membrane</keyword>
<dbReference type="GeneID" id="9587251"/>